<proteinExistence type="predicted"/>
<organism evidence="1 2">
    <name type="scientific">Natrarchaeobius chitinivorans</name>
    <dbReference type="NCBI Taxonomy" id="1679083"/>
    <lineage>
        <taxon>Archaea</taxon>
        <taxon>Methanobacteriati</taxon>
        <taxon>Methanobacteriota</taxon>
        <taxon>Stenosarchaea group</taxon>
        <taxon>Halobacteria</taxon>
        <taxon>Halobacteriales</taxon>
        <taxon>Natrialbaceae</taxon>
        <taxon>Natrarchaeobius</taxon>
    </lineage>
</organism>
<name>A0A3N6MC64_NATCH</name>
<keyword evidence="2" id="KW-1185">Reference proteome</keyword>
<evidence type="ECO:0000313" key="1">
    <source>
        <dbReference type="EMBL" id="RQG98304.1"/>
    </source>
</evidence>
<sequence length="60" mass="7223">MLDRFIRLMVWWFRKWYPVFRSLGEKMGREEYVETAIKVSEENFENTADALGIELGGYDE</sequence>
<dbReference type="EMBL" id="REFZ01000016">
    <property type="protein sequence ID" value="RQG98304.1"/>
    <property type="molecule type" value="Genomic_DNA"/>
</dbReference>
<accession>A0A3N6MC64</accession>
<dbReference type="OrthoDB" id="350216at2157"/>
<evidence type="ECO:0000313" key="2">
    <source>
        <dbReference type="Proteomes" id="UP000281431"/>
    </source>
</evidence>
<comment type="caution">
    <text evidence="1">The sequence shown here is derived from an EMBL/GenBank/DDBJ whole genome shotgun (WGS) entry which is preliminary data.</text>
</comment>
<reference evidence="1 2" key="1">
    <citation type="submission" date="2018-10" db="EMBL/GenBank/DDBJ databases">
        <title>Natrarchaeobius chitinivorans gen. nov., sp. nov., and Natrarchaeobius haloalkaliphilus sp. nov., alkaliphilic, chitin-utilizing haloarchaea from hypersaline alkaline lakes.</title>
        <authorList>
            <person name="Sorokin D.Y."/>
            <person name="Elcheninov A.G."/>
            <person name="Kostrikina N.A."/>
            <person name="Bale N.J."/>
            <person name="Sinninghe Damste J.S."/>
            <person name="Khijniak T.V."/>
            <person name="Kublanov I.V."/>
            <person name="Toshchakov S.V."/>
        </authorList>
    </citation>
    <scope>NUCLEOTIDE SEQUENCE [LARGE SCALE GENOMIC DNA]</scope>
    <source>
        <strain evidence="1 2">AArcht7</strain>
    </source>
</reference>
<protein>
    <submittedName>
        <fullName evidence="1">Uncharacterized protein</fullName>
    </submittedName>
</protein>
<dbReference type="AlphaFoldDB" id="A0A3N6MC64"/>
<dbReference type="Proteomes" id="UP000281431">
    <property type="component" value="Unassembled WGS sequence"/>
</dbReference>
<gene>
    <name evidence="1" type="ORF">EA472_17990</name>
</gene>